<proteinExistence type="predicted"/>
<evidence type="ECO:0000313" key="1">
    <source>
        <dbReference type="EMBL" id="CAG5114202.1"/>
    </source>
</evidence>
<name>A0ABN7TF58_OIKDI</name>
<sequence length="195" mass="21469">MDFEYVACFQENQENFTGYLVQYLEFEGSFVPLMTREAQELVCERASYDNYTHPDEIPFNRTALLTTTHGVAGKIPLTEDSVPEISLTTIGGSKLGDKMVLKGVTSFGTPGVILVNCTLRMENKTFQIIDNNLAQPREPLSAVAASLLQPMVAAEPVLRQENFTTEGTFMTATTENQCFIGAGLIQRGTWALASN</sequence>
<evidence type="ECO:0000313" key="2">
    <source>
        <dbReference type="Proteomes" id="UP001158576"/>
    </source>
</evidence>
<accession>A0ABN7TF58</accession>
<protein>
    <submittedName>
        <fullName evidence="1">Oidioi.mRNA.OKI2018_I69.chr2.g8266.t1.cds</fullName>
    </submittedName>
</protein>
<reference evidence="1 2" key="1">
    <citation type="submission" date="2021-04" db="EMBL/GenBank/DDBJ databases">
        <authorList>
            <person name="Bliznina A."/>
        </authorList>
    </citation>
    <scope>NUCLEOTIDE SEQUENCE [LARGE SCALE GENOMIC DNA]</scope>
</reference>
<gene>
    <name evidence="1" type="ORF">OKIOD_LOCUS17031</name>
</gene>
<dbReference type="EMBL" id="OU015567">
    <property type="protein sequence ID" value="CAG5114202.1"/>
    <property type="molecule type" value="Genomic_DNA"/>
</dbReference>
<organism evidence="1 2">
    <name type="scientific">Oikopleura dioica</name>
    <name type="common">Tunicate</name>
    <dbReference type="NCBI Taxonomy" id="34765"/>
    <lineage>
        <taxon>Eukaryota</taxon>
        <taxon>Metazoa</taxon>
        <taxon>Chordata</taxon>
        <taxon>Tunicata</taxon>
        <taxon>Appendicularia</taxon>
        <taxon>Copelata</taxon>
        <taxon>Oikopleuridae</taxon>
        <taxon>Oikopleura</taxon>
    </lineage>
</organism>
<dbReference type="Proteomes" id="UP001158576">
    <property type="component" value="Chromosome 2"/>
</dbReference>
<keyword evidence="2" id="KW-1185">Reference proteome</keyword>